<dbReference type="Proteomes" id="UP000184368">
    <property type="component" value="Unassembled WGS sequence"/>
</dbReference>
<evidence type="ECO:0000256" key="1">
    <source>
        <dbReference type="ARBA" id="ARBA00022729"/>
    </source>
</evidence>
<accession>A0A1M5AY72</accession>
<dbReference type="PANTHER" id="PTHR16026">
    <property type="entry name" value="CARTILAGE ACIDIC PROTEIN 1"/>
    <property type="match status" value="1"/>
</dbReference>
<dbReference type="STRING" id="1302690.BUE76_16260"/>
<dbReference type="Gene3D" id="2.130.10.130">
    <property type="entry name" value="Integrin alpha, N-terminal"/>
    <property type="match status" value="5"/>
</dbReference>
<feature type="signal peptide" evidence="4">
    <location>
        <begin position="1"/>
        <end position="20"/>
    </location>
</feature>
<keyword evidence="3" id="KW-0325">Glycoprotein</keyword>
<dbReference type="InterPro" id="IPR027039">
    <property type="entry name" value="Crtac1"/>
</dbReference>
<feature type="chain" id="PRO_5013041922" evidence="4">
    <location>
        <begin position="21"/>
        <end position="1101"/>
    </location>
</feature>
<keyword evidence="7" id="KW-1185">Reference proteome</keyword>
<dbReference type="SMART" id="SM00191">
    <property type="entry name" value="Int_alpha"/>
    <property type="match status" value="4"/>
</dbReference>
<dbReference type="AlphaFoldDB" id="A0A1M5AY72"/>
<dbReference type="InterPro" id="IPR011519">
    <property type="entry name" value="UnbV_ASPIC"/>
</dbReference>
<dbReference type="PROSITE" id="PS51257">
    <property type="entry name" value="PROKAR_LIPOPROTEIN"/>
    <property type="match status" value="1"/>
</dbReference>
<evidence type="ECO:0000256" key="3">
    <source>
        <dbReference type="ARBA" id="ARBA00023180"/>
    </source>
</evidence>
<reference evidence="6 7" key="1">
    <citation type="submission" date="2016-11" db="EMBL/GenBank/DDBJ databases">
        <authorList>
            <person name="Jaros S."/>
            <person name="Januszkiewicz K."/>
            <person name="Wedrychowicz H."/>
        </authorList>
    </citation>
    <scope>NUCLEOTIDE SEQUENCE [LARGE SCALE GENOMIC DNA]</scope>
    <source>
        <strain evidence="6 7">DSM 26897</strain>
    </source>
</reference>
<dbReference type="SUPFAM" id="SSF69318">
    <property type="entry name" value="Integrin alpha N-terminal domain"/>
    <property type="match status" value="3"/>
</dbReference>
<keyword evidence="1 4" id="KW-0732">Signal</keyword>
<name>A0A1M5AY72_9BACT</name>
<proteinExistence type="predicted"/>
<dbReference type="InterPro" id="IPR013517">
    <property type="entry name" value="FG-GAP"/>
</dbReference>
<dbReference type="RefSeq" id="WP_073042773.1">
    <property type="nucleotide sequence ID" value="NZ_FQUO01000007.1"/>
</dbReference>
<dbReference type="EMBL" id="FQUO01000007">
    <property type="protein sequence ID" value="SHF35153.1"/>
    <property type="molecule type" value="Genomic_DNA"/>
</dbReference>
<dbReference type="InterPro" id="IPR013519">
    <property type="entry name" value="Int_alpha_beta-p"/>
</dbReference>
<evidence type="ECO:0000259" key="5">
    <source>
        <dbReference type="Pfam" id="PF07593"/>
    </source>
</evidence>
<dbReference type="PANTHER" id="PTHR16026:SF0">
    <property type="entry name" value="CARTILAGE ACIDIC PROTEIN 1"/>
    <property type="match status" value="1"/>
</dbReference>
<feature type="domain" description="ASPIC/UnbV" evidence="5">
    <location>
        <begin position="522"/>
        <end position="587"/>
    </location>
</feature>
<evidence type="ECO:0000256" key="4">
    <source>
        <dbReference type="SAM" id="SignalP"/>
    </source>
</evidence>
<gene>
    <name evidence="6" type="ORF">SAMN05444008_10754</name>
</gene>
<dbReference type="InterPro" id="IPR028994">
    <property type="entry name" value="Integrin_alpha_N"/>
</dbReference>
<dbReference type="Pfam" id="PF07593">
    <property type="entry name" value="UnbV_ASPIC"/>
    <property type="match status" value="1"/>
</dbReference>
<protein>
    <submittedName>
        <fullName evidence="6">Repeat domain-containing protein</fullName>
    </submittedName>
</protein>
<dbReference type="OrthoDB" id="600363at2"/>
<sequence>MKSFLPYLLLLLTACHTRQAEQLFTVMDTRTTGVAFQNTLNLTDTFNILDYLYYYNGGGVAIGDLDNDGLDDLYFSSNRESNKLYHNKGNLLFEDLAETAGVKGNGNWKTGVTMADVNGDGLLDIYLCAVGGYKSLQGHNQLFINQGGMRFSEEAETYGLDVEGFNTQASFFDYDLDGDLDMFLVNHSVHTVESYGDSSLRNTPNAAAGDKLFRNNGPHAKPRFAEVTQEAGIYNSALGYGLNVLTTDFTGDGWPDIYVSNDFHEHDYYYVNQRNGSFSEIGQKAFGHFSRFSMGSDAADINGDGAPDILTLDMLPEDEAVLKASAGDDPLDIYQFKTERGYHHQLARNCLQLNNGNGAQFRDIALYSGISATDWSWSPLLADFDNDGIRDLFVANGIPRRPNDLDFIKYVSSGSMQAALQEGKDADAAAIALMPEGAVSNRLFQGSASLRFRDAGNEWGISTPSISTGAAYSDLDGDGDLDIVTNNLNAPASIYRNNSRQQSGNNWLAVELKSEGANKKSVGATVSMWQNGVPQTLSVMPTRGFQSASSTILHFGLGKTRTIDSLRVQWPDGSVQVLQGVTGNRRLVINKQVEPLQKPGLKKQLPALAPLANFPDWQHQENDWFDFNQQQLIPHAQSALGPAMASADVDGNGFPDLFVGGCPGQAGALFLQKGAGQWMSPVNTPFAADAESEDVSALFFDANGDKKPDLYVVSGGNEWPDTSSLLQDRLYLNTSGGQFKKASLPAGLGGNRSTVCAADIDKDGDQDLFVGSRAIGGSYGAAPLSHLLLNDGSGQFAIAAPARAPGLQRAGMITSAVFTDINHDDWPDLVLAGEWMPLTVFINHKGILHNETAAMGLAQSSGIWQCLYAGDLNGDGWPELVAGNWGLNSKLTASPQDPLLMYVGDADGNGATEQLLSINKGGKYFPFLGKEELEKAMPSIIRKKYPDYSSMAGQTMESIFGTKLQSMQRHSVHTLASLLVKNNQGKLTLTNLPPQVQWAPITAIAAGDCNGDGKKDLFMAGNHFGVLPYEGRYDAGGVQLLLQGAGGQWRPQPVAGTPSFTQISHMVWLDAGIRKQLLLAQNNGPVLGFVLSKANTLAINR</sequence>
<evidence type="ECO:0000313" key="6">
    <source>
        <dbReference type="EMBL" id="SHF35153.1"/>
    </source>
</evidence>
<evidence type="ECO:0000313" key="7">
    <source>
        <dbReference type="Proteomes" id="UP000184368"/>
    </source>
</evidence>
<dbReference type="Pfam" id="PF13517">
    <property type="entry name" value="FG-GAP_3"/>
    <property type="match status" value="5"/>
</dbReference>
<organism evidence="6 7">
    <name type="scientific">Cnuella takakiae</name>
    <dbReference type="NCBI Taxonomy" id="1302690"/>
    <lineage>
        <taxon>Bacteria</taxon>
        <taxon>Pseudomonadati</taxon>
        <taxon>Bacteroidota</taxon>
        <taxon>Chitinophagia</taxon>
        <taxon>Chitinophagales</taxon>
        <taxon>Chitinophagaceae</taxon>
        <taxon>Cnuella</taxon>
    </lineage>
</organism>
<keyword evidence="2" id="KW-0677">Repeat</keyword>
<evidence type="ECO:0000256" key="2">
    <source>
        <dbReference type="ARBA" id="ARBA00022737"/>
    </source>
</evidence>